<reference evidence="2" key="1">
    <citation type="submission" date="2021-01" db="EMBL/GenBank/DDBJ databases">
        <title>Whole genome shotgun sequence of Sinosporangium siamense NBRC 109515.</title>
        <authorList>
            <person name="Komaki H."/>
            <person name="Tamura T."/>
        </authorList>
    </citation>
    <scope>NUCLEOTIDE SEQUENCE</scope>
    <source>
        <strain evidence="2">NBRC 109515</strain>
    </source>
</reference>
<protein>
    <submittedName>
        <fullName evidence="2">Acetyltransferase</fullName>
    </submittedName>
</protein>
<dbReference type="PANTHER" id="PTHR43792">
    <property type="entry name" value="GNAT FAMILY, PUTATIVE (AFU_ORTHOLOGUE AFUA_3G00765)-RELATED-RELATED"/>
    <property type="match status" value="1"/>
</dbReference>
<evidence type="ECO:0000313" key="3">
    <source>
        <dbReference type="Proteomes" id="UP000606172"/>
    </source>
</evidence>
<comment type="caution">
    <text evidence="2">The sequence shown here is derived from an EMBL/GenBank/DDBJ whole genome shotgun (WGS) entry which is preliminary data.</text>
</comment>
<dbReference type="PROSITE" id="PS51186">
    <property type="entry name" value="GNAT"/>
    <property type="match status" value="1"/>
</dbReference>
<accession>A0A919RPN4</accession>
<feature type="domain" description="N-acetyltransferase" evidence="1">
    <location>
        <begin position="8"/>
        <end position="177"/>
    </location>
</feature>
<evidence type="ECO:0000313" key="2">
    <source>
        <dbReference type="EMBL" id="GII95889.1"/>
    </source>
</evidence>
<dbReference type="RefSeq" id="WP_239130017.1">
    <property type="nucleotide sequence ID" value="NZ_BOOW01000039.1"/>
</dbReference>
<dbReference type="InterPro" id="IPR000182">
    <property type="entry name" value="GNAT_dom"/>
</dbReference>
<dbReference type="Proteomes" id="UP000606172">
    <property type="component" value="Unassembled WGS sequence"/>
</dbReference>
<dbReference type="Pfam" id="PF13302">
    <property type="entry name" value="Acetyltransf_3"/>
    <property type="match status" value="1"/>
</dbReference>
<name>A0A919RPN4_9ACTN</name>
<dbReference type="GO" id="GO:0016747">
    <property type="term" value="F:acyltransferase activity, transferring groups other than amino-acyl groups"/>
    <property type="evidence" value="ECO:0007669"/>
    <property type="project" value="InterPro"/>
</dbReference>
<organism evidence="2 3">
    <name type="scientific">Sinosporangium siamense</name>
    <dbReference type="NCBI Taxonomy" id="1367973"/>
    <lineage>
        <taxon>Bacteria</taxon>
        <taxon>Bacillati</taxon>
        <taxon>Actinomycetota</taxon>
        <taxon>Actinomycetes</taxon>
        <taxon>Streptosporangiales</taxon>
        <taxon>Streptosporangiaceae</taxon>
        <taxon>Sinosporangium</taxon>
    </lineage>
</organism>
<dbReference type="InterPro" id="IPR051531">
    <property type="entry name" value="N-acetyltransferase"/>
</dbReference>
<dbReference type="InterPro" id="IPR016181">
    <property type="entry name" value="Acyl_CoA_acyltransferase"/>
</dbReference>
<dbReference type="Gene3D" id="3.40.630.30">
    <property type="match status" value="1"/>
</dbReference>
<dbReference type="EMBL" id="BOOW01000039">
    <property type="protein sequence ID" value="GII95889.1"/>
    <property type="molecule type" value="Genomic_DNA"/>
</dbReference>
<dbReference type="AlphaFoldDB" id="A0A919RPN4"/>
<dbReference type="SUPFAM" id="SSF55729">
    <property type="entry name" value="Acyl-CoA N-acyltransferases (Nat)"/>
    <property type="match status" value="1"/>
</dbReference>
<gene>
    <name evidence="2" type="ORF">Ssi02_61200</name>
</gene>
<sequence length="186" mass="20863">MTLVTDRLILRRWTDADREPFAALCADPEVMEFFPSLMDRTQCDTMVDRIMLRTEELGYGLWAMELRATGEFVGFTGLAVPSFEAHFTPAVEVGWRLARSAWGYGYATEAAIASLDDGFTRLGLESVVSMTYVHNGRSRAVMERLGMRRDEAGDFDHPLVPEGNPVRPHVLYRLTAAEWAARGTSP</sequence>
<proteinExistence type="predicted"/>
<evidence type="ECO:0000259" key="1">
    <source>
        <dbReference type="PROSITE" id="PS51186"/>
    </source>
</evidence>
<dbReference type="PANTHER" id="PTHR43792:SF1">
    <property type="entry name" value="N-ACETYLTRANSFERASE DOMAIN-CONTAINING PROTEIN"/>
    <property type="match status" value="1"/>
</dbReference>
<keyword evidence="3" id="KW-1185">Reference proteome</keyword>